<protein>
    <recommendedName>
        <fullName evidence="3">Flagellar assembly protein FliH</fullName>
    </recommendedName>
</protein>
<keyword evidence="7" id="KW-1006">Bacterial flagellum protein export</keyword>
<dbReference type="RefSeq" id="WP_020887808.1">
    <property type="nucleotide sequence ID" value="NZ_ATHI01000030.1"/>
</dbReference>
<evidence type="ECO:0000313" key="12">
    <source>
        <dbReference type="Proteomes" id="UP000014975"/>
    </source>
</evidence>
<dbReference type="InterPro" id="IPR051472">
    <property type="entry name" value="T3SS_Stator/FliH"/>
</dbReference>
<dbReference type="InterPro" id="IPR018035">
    <property type="entry name" value="Flagellar_FliH/T3SS_HrpE"/>
</dbReference>
<evidence type="ECO:0000256" key="3">
    <source>
        <dbReference type="ARBA" id="ARBA00016507"/>
    </source>
</evidence>
<evidence type="ECO:0000256" key="7">
    <source>
        <dbReference type="ARBA" id="ARBA00023225"/>
    </source>
</evidence>
<name>S7UAL1_9BACT</name>
<dbReference type="OrthoDB" id="5470636at2"/>
<evidence type="ECO:0000256" key="9">
    <source>
        <dbReference type="SAM" id="MobiDB-lite"/>
    </source>
</evidence>
<evidence type="ECO:0000256" key="1">
    <source>
        <dbReference type="ARBA" id="ARBA00003041"/>
    </source>
</evidence>
<keyword evidence="4" id="KW-0813">Transport</keyword>
<dbReference type="PATRIC" id="fig|1121439.3.peg.2487"/>
<keyword evidence="11" id="KW-0282">Flagellum</keyword>
<dbReference type="AlphaFoldDB" id="S7UAL1"/>
<evidence type="ECO:0000256" key="5">
    <source>
        <dbReference type="ARBA" id="ARBA00022795"/>
    </source>
</evidence>
<dbReference type="EMBL" id="ATHI01000030">
    <property type="protein sequence ID" value="EPR30984.1"/>
    <property type="molecule type" value="Genomic_DNA"/>
</dbReference>
<dbReference type="GO" id="GO:0044781">
    <property type="term" value="P:bacterial-type flagellum organization"/>
    <property type="evidence" value="ECO:0007669"/>
    <property type="project" value="UniProtKB-KW"/>
</dbReference>
<evidence type="ECO:0000256" key="2">
    <source>
        <dbReference type="ARBA" id="ARBA00006602"/>
    </source>
</evidence>
<dbReference type="eggNOG" id="COG1317">
    <property type="taxonomic scope" value="Bacteria"/>
</dbReference>
<comment type="function">
    <text evidence="1">Needed for flagellar regrowth and assembly.</text>
</comment>
<dbReference type="GO" id="GO:0015031">
    <property type="term" value="P:protein transport"/>
    <property type="evidence" value="ECO:0007669"/>
    <property type="project" value="UniProtKB-KW"/>
</dbReference>
<sequence length="260" mass="28135">MSSSSLGKITGRVFMGVDSPGPAMSTIQEIEGKRRPVWDDETTNELIERVKKKAQAMAREIIEQARADAEALREKAHGEGFEQGLAEARAQVEQEQTALAEAVGQALGAVASQARTVWAAQRTDFLALIRLAVEKTMAVEMSTRRREILESLLDESLETIDSLRGLTIRAKPEEAELVQAILAHVGDRFPELRGYRVKPDESLTLGGLIIESSEGVVDNSIATRFAEVAKIFDLLEQSDPGHGPAFPDGTPESGAAAKDG</sequence>
<evidence type="ECO:0000259" key="10">
    <source>
        <dbReference type="Pfam" id="PF02108"/>
    </source>
</evidence>
<evidence type="ECO:0000313" key="11">
    <source>
        <dbReference type="EMBL" id="EPR30984.1"/>
    </source>
</evidence>
<gene>
    <name evidence="11" type="ORF">dsat_1111</name>
</gene>
<comment type="similarity">
    <text evidence="2">Belongs to the FliH family.</text>
</comment>
<feature type="coiled-coil region" evidence="8">
    <location>
        <begin position="55"/>
        <end position="105"/>
    </location>
</feature>
<dbReference type="Gene3D" id="3.30.2320.30">
    <property type="entry name" value="ATP synthase, E subunit, C-terminal"/>
    <property type="match status" value="1"/>
</dbReference>
<dbReference type="SUPFAM" id="SSF160527">
    <property type="entry name" value="V-type ATPase subunit E-like"/>
    <property type="match status" value="1"/>
</dbReference>
<feature type="domain" description="Flagellar assembly protein FliH/Type III secretion system HrpE" evidence="10">
    <location>
        <begin position="106"/>
        <end position="227"/>
    </location>
</feature>
<evidence type="ECO:0000256" key="4">
    <source>
        <dbReference type="ARBA" id="ARBA00022448"/>
    </source>
</evidence>
<accession>S7UAL1</accession>
<keyword evidence="8" id="KW-0175">Coiled coil</keyword>
<keyword evidence="11" id="KW-0969">Cilium</keyword>
<reference evidence="11 12" key="1">
    <citation type="journal article" date="2013" name="Genome Announc.">
        <title>Draft genome sequences for three mercury-methylating, sulfate-reducing bacteria.</title>
        <authorList>
            <person name="Brown S.D."/>
            <person name="Hurt R.A.Jr."/>
            <person name="Gilmour C.C."/>
            <person name="Elias D.A."/>
        </authorList>
    </citation>
    <scope>NUCLEOTIDE SEQUENCE [LARGE SCALE GENOMIC DNA]</scope>
    <source>
        <strain evidence="11 12">DSM 16529</strain>
    </source>
</reference>
<organism evidence="11 12">
    <name type="scientific">Alkalidesulfovibrio alkalitolerans DSM 16529</name>
    <dbReference type="NCBI Taxonomy" id="1121439"/>
    <lineage>
        <taxon>Bacteria</taxon>
        <taxon>Pseudomonadati</taxon>
        <taxon>Thermodesulfobacteriota</taxon>
        <taxon>Desulfovibrionia</taxon>
        <taxon>Desulfovibrionales</taxon>
        <taxon>Desulfovibrionaceae</taxon>
        <taxon>Alkalidesulfovibrio</taxon>
    </lineage>
</organism>
<keyword evidence="11" id="KW-0966">Cell projection</keyword>
<proteinExistence type="inferred from homology"/>
<feature type="region of interest" description="Disordered" evidence="9">
    <location>
        <begin position="239"/>
        <end position="260"/>
    </location>
</feature>
<comment type="caution">
    <text evidence="11">The sequence shown here is derived from an EMBL/GenBank/DDBJ whole genome shotgun (WGS) entry which is preliminary data.</text>
</comment>
<keyword evidence="5" id="KW-1005">Bacterial flagellum biogenesis</keyword>
<keyword evidence="6" id="KW-0653">Protein transport</keyword>
<dbReference type="PANTHER" id="PTHR34982:SF1">
    <property type="entry name" value="FLAGELLAR ASSEMBLY PROTEIN FLIH"/>
    <property type="match status" value="1"/>
</dbReference>
<keyword evidence="12" id="KW-1185">Reference proteome</keyword>
<dbReference type="STRING" id="1121439.dsat_1111"/>
<dbReference type="InterPro" id="IPR038495">
    <property type="entry name" value="ATPase_E_C"/>
</dbReference>
<dbReference type="Pfam" id="PF02108">
    <property type="entry name" value="FliH"/>
    <property type="match status" value="1"/>
</dbReference>
<dbReference type="PANTHER" id="PTHR34982">
    <property type="entry name" value="YOP PROTEINS TRANSLOCATION PROTEIN L"/>
    <property type="match status" value="1"/>
</dbReference>
<dbReference type="Proteomes" id="UP000014975">
    <property type="component" value="Unassembled WGS sequence"/>
</dbReference>
<evidence type="ECO:0000256" key="8">
    <source>
        <dbReference type="SAM" id="Coils"/>
    </source>
</evidence>
<dbReference type="GO" id="GO:0005829">
    <property type="term" value="C:cytosol"/>
    <property type="evidence" value="ECO:0007669"/>
    <property type="project" value="TreeGrafter"/>
</dbReference>
<evidence type="ECO:0000256" key="6">
    <source>
        <dbReference type="ARBA" id="ARBA00022927"/>
    </source>
</evidence>